<dbReference type="AlphaFoldDB" id="A0A8H9HDJ2"/>
<dbReference type="Proteomes" id="UP000660975">
    <property type="component" value="Unassembled WGS sequence"/>
</dbReference>
<dbReference type="EMBL" id="BMSC01000002">
    <property type="protein sequence ID" value="GGU58331.1"/>
    <property type="molecule type" value="Genomic_DNA"/>
</dbReference>
<sequence>MAASTAPVAWSASAARKKRAARPERWVSAVGPSRRRIARSAASSPAAARTVADRAGPVSWGGPTRRAAPEAAAAAEAAKTYGSSRCPSCQAGTAVSAASTAV</sequence>
<dbReference type="RefSeq" id="WP_308429895.1">
    <property type="nucleotide sequence ID" value="NZ_BLLO01000025.1"/>
</dbReference>
<evidence type="ECO:0000313" key="5">
    <source>
        <dbReference type="Proteomes" id="UP000660975"/>
    </source>
</evidence>
<reference evidence="2 4" key="2">
    <citation type="submission" date="2020-02" db="EMBL/GenBank/DDBJ databases">
        <title>Whole genome shotgun sequence of Streptomyces gougerotii NBRC 13043.</title>
        <authorList>
            <person name="Ichikawa N."/>
            <person name="Komaki H."/>
            <person name="Tamura T."/>
        </authorList>
    </citation>
    <scope>NUCLEOTIDE SEQUENCE [LARGE SCALE GENOMIC DNA]</scope>
    <source>
        <strain evidence="2 4">NBRC 13043</strain>
    </source>
</reference>
<dbReference type="EMBL" id="BLLO01000025">
    <property type="protein sequence ID" value="GFH80438.1"/>
    <property type="molecule type" value="Genomic_DNA"/>
</dbReference>
<reference evidence="3" key="1">
    <citation type="journal article" date="2014" name="Int. J. Syst. Evol. Microbiol.">
        <title>Complete genome sequence of Corynebacterium casei LMG S-19264T (=DSM 44701T), isolated from a smear-ripened cheese.</title>
        <authorList>
            <consortium name="US DOE Joint Genome Institute (JGI-PGF)"/>
            <person name="Walter F."/>
            <person name="Albersmeier A."/>
            <person name="Kalinowski J."/>
            <person name="Ruckert C."/>
        </authorList>
    </citation>
    <scope>NUCLEOTIDE SEQUENCE</scope>
    <source>
        <strain evidence="3">JCM 4136</strain>
    </source>
</reference>
<evidence type="ECO:0000313" key="2">
    <source>
        <dbReference type="EMBL" id="GFH80438.1"/>
    </source>
</evidence>
<organism evidence="3 5">
    <name type="scientific">Streptomyces gougerotii</name>
    <dbReference type="NCBI Taxonomy" id="53448"/>
    <lineage>
        <taxon>Bacteria</taxon>
        <taxon>Bacillati</taxon>
        <taxon>Actinomycetota</taxon>
        <taxon>Actinomycetes</taxon>
        <taxon>Kitasatosporales</taxon>
        <taxon>Streptomycetaceae</taxon>
        <taxon>Streptomyces</taxon>
        <taxon>Streptomyces diastaticus group</taxon>
    </lineage>
</organism>
<dbReference type="Proteomes" id="UP000480804">
    <property type="component" value="Unassembled WGS sequence"/>
</dbReference>
<feature type="region of interest" description="Disordered" evidence="1">
    <location>
        <begin position="1"/>
        <end position="67"/>
    </location>
</feature>
<evidence type="ECO:0000313" key="4">
    <source>
        <dbReference type="Proteomes" id="UP000480804"/>
    </source>
</evidence>
<evidence type="ECO:0000256" key="1">
    <source>
        <dbReference type="SAM" id="MobiDB-lite"/>
    </source>
</evidence>
<reference evidence="3" key="3">
    <citation type="submission" date="2020-09" db="EMBL/GenBank/DDBJ databases">
        <authorList>
            <person name="Sun Q."/>
            <person name="Ohkuma M."/>
        </authorList>
    </citation>
    <scope>NUCLEOTIDE SEQUENCE</scope>
    <source>
        <strain evidence="3">JCM 4136</strain>
    </source>
</reference>
<keyword evidence="4" id="KW-1185">Reference proteome</keyword>
<feature type="compositionally biased region" description="Low complexity" evidence="1">
    <location>
        <begin position="93"/>
        <end position="102"/>
    </location>
</feature>
<name>A0A8H9HDJ2_9ACTN</name>
<proteinExistence type="predicted"/>
<evidence type="ECO:0000313" key="3">
    <source>
        <dbReference type="EMBL" id="GGU58331.1"/>
    </source>
</evidence>
<gene>
    <name evidence="3" type="ORF">GCM10010227_09350</name>
    <name evidence="2" type="ORF">Sgou_51080</name>
</gene>
<comment type="caution">
    <text evidence="3">The sequence shown here is derived from an EMBL/GenBank/DDBJ whole genome shotgun (WGS) entry which is preliminary data.</text>
</comment>
<feature type="compositionally biased region" description="Low complexity" evidence="1">
    <location>
        <begin position="39"/>
        <end position="49"/>
    </location>
</feature>
<feature type="region of interest" description="Disordered" evidence="1">
    <location>
        <begin position="83"/>
        <end position="102"/>
    </location>
</feature>
<accession>A0A8H9HDJ2</accession>
<protein>
    <submittedName>
        <fullName evidence="3">Uncharacterized protein</fullName>
    </submittedName>
</protein>